<proteinExistence type="predicted"/>
<keyword evidence="3" id="KW-1185">Reference proteome</keyword>
<dbReference type="Proteomes" id="UP000003836">
    <property type="component" value="Unassembled WGS sequence"/>
</dbReference>
<dbReference type="KEGG" id="vtu:IX91_17450"/>
<reference evidence="2" key="1">
    <citation type="submission" date="2011-08" db="EMBL/GenBank/DDBJ databases">
        <authorList>
            <person name="Hoffman M."/>
            <person name="Strain E.A."/>
            <person name="Brown E."/>
            <person name="Allard M.W."/>
        </authorList>
    </citation>
    <scope>NUCLEOTIDE SEQUENCE</scope>
    <source>
        <strain evidence="2">ATCC 19109</strain>
    </source>
</reference>
<evidence type="ECO:0000313" key="2">
    <source>
        <dbReference type="EMBL" id="EGU57099.1"/>
    </source>
</evidence>
<dbReference type="eggNOG" id="COG1403">
    <property type="taxonomic scope" value="Bacteria"/>
</dbReference>
<dbReference type="STRING" id="1051646.IX91_17450"/>
<evidence type="ECO:0000313" key="1">
    <source>
        <dbReference type="EMBL" id="AIW15886.1"/>
    </source>
</evidence>
<reference evidence="2 3" key="2">
    <citation type="journal article" date="2012" name="Int. J. Syst. Evol. Microbiol.">
        <title>Vibrio caribbeanicus sp. nov., isolated from the marine sponge Scleritoderma cyanea.</title>
        <authorList>
            <person name="Hoffmann M."/>
            <person name="Monday S.R."/>
            <person name="Allard M.W."/>
            <person name="Strain E.A."/>
            <person name="Whittaker P."/>
            <person name="Naum M."/>
            <person name="McCarthy P.J."/>
            <person name="Lopez J.V."/>
            <person name="Fischer M."/>
            <person name="Brown E.W."/>
        </authorList>
    </citation>
    <scope>NUCLEOTIDE SEQUENCE [LARGE SCALE GENOMIC DNA]</scope>
    <source>
        <strain evidence="2 3">ATCC 19109</strain>
    </source>
</reference>
<sequence>MVAKIAMPAHDSLTVINTVLEERQKFLTFYNSISEDLREQVLVYIEHRGDPTQITALNLRDYTKTDEEAIKRKSSLINLYSPKQDKTPYAILEEMRNEHGLLFCPSCGEDGAPGTLDHYLPKTEFPELAVCLANLTPMCSTCQGKKSTDYITKGGQKAFLHPYYDEIFVSLFYVTIRPPFNNPSGFSVAVKDNITGDLKPLVESHIEGIEFKSRFEKYCESKHLHLLKLMKEEREDEEPLRAEQLIRRFLRQERKKAENAWGAIYYQSVLDTPELLEHLDNGELPELI</sequence>
<reference evidence="1 4" key="3">
    <citation type="submission" date="2014-08" db="EMBL/GenBank/DDBJ databases">
        <title>First Complete Genome Sequence of the Shellfish Pathogen Vibrio tubiashii.</title>
        <authorList>
            <person name="Richards G.P."/>
            <person name="Needleman D.S."/>
            <person name="Watson M.A."/>
            <person name="Bono J.L."/>
        </authorList>
    </citation>
    <scope>NUCLEOTIDE SEQUENCE [LARGE SCALE GENOMIC DNA]</scope>
    <source>
        <strain evidence="1 4">ATCC 19109</strain>
    </source>
</reference>
<dbReference type="Proteomes" id="UP000030071">
    <property type="component" value="Chromosome 2"/>
</dbReference>
<dbReference type="AlphaFoldDB" id="F9T3B5"/>
<protein>
    <submittedName>
        <fullName evidence="2">Phage protein</fullName>
    </submittedName>
</protein>
<dbReference type="GeneID" id="23446518"/>
<dbReference type="EMBL" id="CP009355">
    <property type="protein sequence ID" value="AIW15886.1"/>
    <property type="molecule type" value="Genomic_DNA"/>
</dbReference>
<evidence type="ECO:0000313" key="3">
    <source>
        <dbReference type="Proteomes" id="UP000003836"/>
    </source>
</evidence>
<dbReference type="EMBL" id="AFWI01000090">
    <property type="protein sequence ID" value="EGU57099.1"/>
    <property type="molecule type" value="Genomic_DNA"/>
</dbReference>
<dbReference type="HOGENOM" id="CLU_069622_0_0_6"/>
<accession>F9T3B5</accession>
<name>F9T3B5_9VIBR</name>
<evidence type="ECO:0000313" key="4">
    <source>
        <dbReference type="Proteomes" id="UP000030071"/>
    </source>
</evidence>
<dbReference type="PATRIC" id="fig|1051646.9.peg.3404"/>
<dbReference type="RefSeq" id="WP_004743997.1">
    <property type="nucleotide sequence ID" value="NZ_AFWI01000090.1"/>
</dbReference>
<gene>
    <name evidence="1" type="ORF">IX91_17450</name>
    <name evidence="2" type="ORF">VITU9109_00570</name>
</gene>
<organism evidence="1 4">
    <name type="scientific">Vibrio tubiashii ATCC 19109</name>
    <dbReference type="NCBI Taxonomy" id="1051646"/>
    <lineage>
        <taxon>Bacteria</taxon>
        <taxon>Pseudomonadati</taxon>
        <taxon>Pseudomonadota</taxon>
        <taxon>Gammaproteobacteria</taxon>
        <taxon>Vibrionales</taxon>
        <taxon>Vibrionaceae</taxon>
        <taxon>Vibrio</taxon>
        <taxon>Vibrio oreintalis group</taxon>
    </lineage>
</organism>